<accession>A0A318TMQ7</accession>
<proteinExistence type="predicted"/>
<sequence>MWRVRLINRESCAVKATEIEGLANASAPASDLARDPLSSRSTSRVWARHRLQQLALAGKLGVRADPVALGASTADRQEA</sequence>
<reference evidence="1 2" key="1">
    <citation type="submission" date="2018-06" db="EMBL/GenBank/DDBJ databases">
        <title>Genomic Encyclopedia of Archaeal and Bacterial Type Strains, Phase II (KMG-II): from individual species to whole genera.</title>
        <authorList>
            <person name="Goeker M."/>
        </authorList>
    </citation>
    <scope>NUCLEOTIDE SEQUENCE [LARGE SCALE GENOMIC DNA]</scope>
    <source>
        <strain evidence="1 2">JCM 11668</strain>
    </source>
</reference>
<evidence type="ECO:0000313" key="1">
    <source>
        <dbReference type="EMBL" id="PYE99932.1"/>
    </source>
</evidence>
<dbReference type="AlphaFoldDB" id="A0A318TMQ7"/>
<name>A0A318TMQ7_9BRAD</name>
<dbReference type="EMBL" id="QJTI01000035">
    <property type="protein sequence ID" value="PYE99932.1"/>
    <property type="molecule type" value="Genomic_DNA"/>
</dbReference>
<protein>
    <submittedName>
        <fullName evidence="1">Uncharacterized protein</fullName>
    </submittedName>
</protein>
<evidence type="ECO:0000313" key="2">
    <source>
        <dbReference type="Proteomes" id="UP000248148"/>
    </source>
</evidence>
<organism evidence="1 2">
    <name type="scientific">Rhodopseudomonas faecalis</name>
    <dbReference type="NCBI Taxonomy" id="99655"/>
    <lineage>
        <taxon>Bacteria</taxon>
        <taxon>Pseudomonadati</taxon>
        <taxon>Pseudomonadota</taxon>
        <taxon>Alphaproteobacteria</taxon>
        <taxon>Hyphomicrobiales</taxon>
        <taxon>Nitrobacteraceae</taxon>
        <taxon>Rhodopseudomonas</taxon>
    </lineage>
</organism>
<keyword evidence="2" id="KW-1185">Reference proteome</keyword>
<dbReference type="Proteomes" id="UP000248148">
    <property type="component" value="Unassembled WGS sequence"/>
</dbReference>
<comment type="caution">
    <text evidence="1">The sequence shown here is derived from an EMBL/GenBank/DDBJ whole genome shotgun (WGS) entry which is preliminary data.</text>
</comment>
<gene>
    <name evidence="1" type="ORF">BJ122_13516</name>
</gene>